<evidence type="ECO:0000313" key="3">
    <source>
        <dbReference type="EMBL" id="KAL3665241.1"/>
    </source>
</evidence>
<sequence length="874" mass="98859">MFLELSFDSRAGDKEVSTSKDASKWRYEDKQEMSLDELISDFQQTATSRRSKLRQSVSSSGSSPVRAVSPPKLPKGKESNTKSKSFSARARAVQRGTKTKPVKPTAKNGRHDDLSDDDVAVSPMPRLEQVLRNKPSLIPKRRAIVAAATQSRRAPIQQRKPKARSPVLSSPSLTPQSLSPLTSSSAASTPLSISEDIKTETPDKDSIDALIGKDIRDLNRLISTGSRAGGRTRSAARSPTTDEMSTVIRQSTRFRRNKSNDHHSSLQLQLRGNSRPESPPPPPPPEDSEEEEEDSFAEEIRKLRTSRRLSSMLPVKSPEKEALKDETSPKTSEICATAALKVRNASNAISELLLEALKPFEDKQREEGEDKALEGEESRAIRSAATAELQSATRTIVSQLDLAFADMTEQRKADLKAEVDAATAAKDAEKKEREAVDEKKKTEEKEAKEREMEVLRLIPMQGKLLTCSTDIEHVLTQFESADKVEQSDLEAEIKALRNVTQLKIQEIESRMSTKASMQSRSDRHDGISWQAVDWVQDNVGMDHVAPSERSGERLEEAERVETAPEESEGPFERVLQLQVLEKLDLTMLKLKHVLAIDRKEAAEAKEKEQQEQEEEARKLTKQNLEDERKKIELEDAMNARRRVMGLTSVDEVEGWIEEGRQFRDDVGYERSLKRLLTSMESPQDQKNRFVNSENFLSKQEEALRQFDGLDSAMVTGNVAVENEPGLRQKESKPTRSLVKPRWIEVACGHSDSESDARNGSDSDNSSPSPDRREAKQHSNPYDYRWKQRSPVPPSPRRPREMLSRSPEPTGRKYTDEIYRDRKERRDKRLSKRGGSRHQQEVVRTIQALQVERRQKATWIRSRVYSPSTGRRPMY</sequence>
<feature type="compositionally biased region" description="Basic and acidic residues" evidence="2">
    <location>
        <begin position="10"/>
        <end position="33"/>
    </location>
</feature>
<dbReference type="AlphaFoldDB" id="A0ABD3FFR3"/>
<accession>A0ABD3FFR3</accession>
<feature type="region of interest" description="Disordered" evidence="2">
    <location>
        <begin position="361"/>
        <end position="385"/>
    </location>
</feature>
<comment type="caution">
    <text evidence="3">The sequence shown here is derived from an EMBL/GenBank/DDBJ whole genome shotgun (WGS) entry which is preliminary data.</text>
</comment>
<organism evidence="3 4">
    <name type="scientific">Phytophthora oleae</name>
    <dbReference type="NCBI Taxonomy" id="2107226"/>
    <lineage>
        <taxon>Eukaryota</taxon>
        <taxon>Sar</taxon>
        <taxon>Stramenopiles</taxon>
        <taxon>Oomycota</taxon>
        <taxon>Peronosporomycetes</taxon>
        <taxon>Peronosporales</taxon>
        <taxon>Peronosporaceae</taxon>
        <taxon>Phytophthora</taxon>
    </lineage>
</organism>
<dbReference type="Proteomes" id="UP001632037">
    <property type="component" value="Unassembled WGS sequence"/>
</dbReference>
<feature type="compositionally biased region" description="Basic and acidic residues" evidence="2">
    <location>
        <begin position="361"/>
        <end position="380"/>
    </location>
</feature>
<feature type="compositionally biased region" description="Basic and acidic residues" evidence="2">
    <location>
        <begin position="545"/>
        <end position="562"/>
    </location>
</feature>
<dbReference type="EMBL" id="JBIMZQ010000021">
    <property type="protein sequence ID" value="KAL3665241.1"/>
    <property type="molecule type" value="Genomic_DNA"/>
</dbReference>
<feature type="coiled-coil region" evidence="1">
    <location>
        <begin position="594"/>
        <end position="636"/>
    </location>
</feature>
<protein>
    <submittedName>
        <fullName evidence="3">Uncharacterized protein</fullName>
    </submittedName>
</protein>
<feature type="compositionally biased region" description="Basic and acidic residues" evidence="2">
    <location>
        <begin position="750"/>
        <end position="760"/>
    </location>
</feature>
<feature type="region of interest" description="Disordered" evidence="2">
    <location>
        <begin position="420"/>
        <end position="450"/>
    </location>
</feature>
<evidence type="ECO:0000313" key="4">
    <source>
        <dbReference type="Proteomes" id="UP001632037"/>
    </source>
</evidence>
<evidence type="ECO:0000256" key="2">
    <source>
        <dbReference type="SAM" id="MobiDB-lite"/>
    </source>
</evidence>
<feature type="compositionally biased region" description="Basic and acidic residues" evidence="2">
    <location>
        <begin position="426"/>
        <end position="450"/>
    </location>
</feature>
<feature type="compositionally biased region" description="Low complexity" evidence="2">
    <location>
        <begin position="223"/>
        <end position="238"/>
    </location>
</feature>
<feature type="compositionally biased region" description="Basic and acidic residues" evidence="2">
    <location>
        <begin position="809"/>
        <end position="823"/>
    </location>
</feature>
<name>A0ABD3FFR3_9STRA</name>
<feature type="compositionally biased region" description="Polar residues" evidence="2">
    <location>
        <begin position="239"/>
        <end position="251"/>
    </location>
</feature>
<gene>
    <name evidence="3" type="ORF">V7S43_009869</name>
</gene>
<feature type="region of interest" description="Disordered" evidence="2">
    <location>
        <begin position="720"/>
        <end position="841"/>
    </location>
</feature>
<evidence type="ECO:0000256" key="1">
    <source>
        <dbReference type="SAM" id="Coils"/>
    </source>
</evidence>
<feature type="compositionally biased region" description="Low complexity" evidence="2">
    <location>
        <begin position="165"/>
        <end position="194"/>
    </location>
</feature>
<feature type="compositionally biased region" description="Acidic residues" evidence="2">
    <location>
        <begin position="286"/>
        <end position="297"/>
    </location>
</feature>
<proteinExistence type="predicted"/>
<feature type="compositionally biased region" description="Basic and acidic residues" evidence="2">
    <location>
        <begin position="724"/>
        <end position="733"/>
    </location>
</feature>
<keyword evidence="1" id="KW-0175">Coiled coil</keyword>
<feature type="region of interest" description="Disordered" evidence="2">
    <location>
        <begin position="545"/>
        <end position="568"/>
    </location>
</feature>
<feature type="compositionally biased region" description="Low complexity" evidence="2">
    <location>
        <begin position="54"/>
        <end position="70"/>
    </location>
</feature>
<feature type="compositionally biased region" description="Basic and acidic residues" evidence="2">
    <location>
        <begin position="317"/>
        <end position="328"/>
    </location>
</feature>
<feature type="compositionally biased region" description="Basic and acidic residues" evidence="2">
    <location>
        <begin position="195"/>
        <end position="219"/>
    </location>
</feature>
<reference evidence="3 4" key="1">
    <citation type="submission" date="2024-09" db="EMBL/GenBank/DDBJ databases">
        <title>Genome sequencing and assembly of Phytophthora oleae, isolate VK10A, causative agent of rot of olive drupes.</title>
        <authorList>
            <person name="Conti Taguali S."/>
            <person name="Riolo M."/>
            <person name="La Spada F."/>
            <person name="Cacciola S.O."/>
            <person name="Dionisio G."/>
        </authorList>
    </citation>
    <scope>NUCLEOTIDE SEQUENCE [LARGE SCALE GENOMIC DNA]</scope>
    <source>
        <strain evidence="3 4">VK10A</strain>
    </source>
</reference>
<feature type="compositionally biased region" description="Basic residues" evidence="2">
    <location>
        <begin position="824"/>
        <end position="835"/>
    </location>
</feature>
<keyword evidence="4" id="KW-1185">Reference proteome</keyword>
<feature type="region of interest" description="Disordered" evidence="2">
    <location>
        <begin position="1"/>
        <end position="331"/>
    </location>
</feature>